<organism evidence="2 3">
    <name type="scientific">Leptospira koniambonensis</name>
    <dbReference type="NCBI Taxonomy" id="2484950"/>
    <lineage>
        <taxon>Bacteria</taxon>
        <taxon>Pseudomonadati</taxon>
        <taxon>Spirochaetota</taxon>
        <taxon>Spirochaetia</taxon>
        <taxon>Leptospirales</taxon>
        <taxon>Leptospiraceae</taxon>
        <taxon>Leptospira</taxon>
    </lineage>
</organism>
<reference evidence="2" key="1">
    <citation type="journal article" date="2019" name="PLoS Negl. Trop. Dis.">
        <title>Revisiting the worldwide diversity of Leptospira species in the environment.</title>
        <authorList>
            <person name="Vincent A.T."/>
            <person name="Schiettekatte O."/>
            <person name="Bourhy P."/>
            <person name="Veyrier F.J."/>
            <person name="Picardeau M."/>
        </authorList>
    </citation>
    <scope>NUCLEOTIDE SEQUENCE [LARGE SCALE GENOMIC DNA]</scope>
    <source>
        <strain evidence="2">201800265</strain>
    </source>
</reference>
<gene>
    <name evidence="2" type="ORF">EHQ52_13745</name>
</gene>
<comment type="caution">
    <text evidence="2">The sequence shown here is derived from an EMBL/GenBank/DDBJ whole genome shotgun (WGS) entry which is preliminary data.</text>
</comment>
<sequence>MNDYKQVFSEAIRNKYLLISFPLLLGFIFFITSDIFTKAVYGEGNLYVIPFALSFPLPFIFFYLKALIQLTLHKNLDREISFGKIFGILSIYAIIYILLRMLLGSIFTGIISMLVVNANSEFILALNSLASDFFFVFFQGGAAIILGSRGIKDLIYHFILLLSNKKSFLHLFILFLIPGIFLLSKSILATSNQYLIPFVFIILTFIYTIGFLVLTRHWQKLEAIDVIS</sequence>
<evidence type="ECO:0000313" key="2">
    <source>
        <dbReference type="EMBL" id="TGL32360.1"/>
    </source>
</evidence>
<feature type="transmembrane region" description="Helical" evidence="1">
    <location>
        <begin position="168"/>
        <end position="188"/>
    </location>
</feature>
<feature type="transmembrane region" description="Helical" evidence="1">
    <location>
        <begin position="122"/>
        <end position="147"/>
    </location>
</feature>
<dbReference type="AlphaFoldDB" id="A0A4R9J684"/>
<feature type="transmembrane region" description="Helical" evidence="1">
    <location>
        <begin position="85"/>
        <end position="116"/>
    </location>
</feature>
<evidence type="ECO:0000313" key="3">
    <source>
        <dbReference type="Proteomes" id="UP000297871"/>
    </source>
</evidence>
<accession>A0A4R9J684</accession>
<keyword evidence="1" id="KW-0472">Membrane</keyword>
<feature type="transmembrane region" description="Helical" evidence="1">
    <location>
        <begin position="47"/>
        <end position="64"/>
    </location>
</feature>
<feature type="transmembrane region" description="Helical" evidence="1">
    <location>
        <begin position="194"/>
        <end position="214"/>
    </location>
</feature>
<proteinExistence type="predicted"/>
<keyword evidence="3" id="KW-1185">Reference proteome</keyword>
<name>A0A4R9J684_9LEPT</name>
<protein>
    <submittedName>
        <fullName evidence="2">Uncharacterized protein</fullName>
    </submittedName>
</protein>
<keyword evidence="1" id="KW-1133">Transmembrane helix</keyword>
<evidence type="ECO:0000256" key="1">
    <source>
        <dbReference type="SAM" id="Phobius"/>
    </source>
</evidence>
<keyword evidence="1" id="KW-0812">Transmembrane</keyword>
<dbReference type="EMBL" id="RQFY01000006">
    <property type="protein sequence ID" value="TGL32360.1"/>
    <property type="molecule type" value="Genomic_DNA"/>
</dbReference>
<dbReference type="RefSeq" id="WP_135615784.1">
    <property type="nucleotide sequence ID" value="NZ_RQFY01000006.1"/>
</dbReference>
<dbReference type="Proteomes" id="UP000297871">
    <property type="component" value="Unassembled WGS sequence"/>
</dbReference>
<feature type="transmembrane region" description="Helical" evidence="1">
    <location>
        <begin position="16"/>
        <end position="41"/>
    </location>
</feature>